<reference evidence="5" key="1">
    <citation type="submission" date="2023-07" db="EMBL/GenBank/DDBJ databases">
        <title>30 novel species of actinomycetes from the DSMZ collection.</title>
        <authorList>
            <person name="Nouioui I."/>
        </authorList>
    </citation>
    <scope>NUCLEOTIDE SEQUENCE [LARGE SCALE GENOMIC DNA]</scope>
    <source>
        <strain evidence="5">DSM 45055</strain>
    </source>
</reference>
<dbReference type="EMBL" id="JAVREK010000001">
    <property type="protein sequence ID" value="MDT0300676.1"/>
    <property type="molecule type" value="Genomic_DNA"/>
</dbReference>
<dbReference type="Proteomes" id="UP001183226">
    <property type="component" value="Unassembled WGS sequence"/>
</dbReference>
<name>A0ABU2KN40_9ACTN</name>
<feature type="region of interest" description="Disordered" evidence="1">
    <location>
        <begin position="491"/>
        <end position="545"/>
    </location>
</feature>
<evidence type="ECO:0000259" key="3">
    <source>
        <dbReference type="Pfam" id="PF01970"/>
    </source>
</evidence>
<keyword evidence="2" id="KW-0812">Transmembrane</keyword>
<dbReference type="PANTHER" id="PTHR35342:SF5">
    <property type="entry name" value="TRICARBOXYLIC TRANSPORT PROTEIN"/>
    <property type="match status" value="1"/>
</dbReference>
<feature type="domain" description="DUF112" evidence="3">
    <location>
        <begin position="20"/>
        <end position="437"/>
    </location>
</feature>
<dbReference type="PANTHER" id="PTHR35342">
    <property type="entry name" value="TRICARBOXYLIC TRANSPORT PROTEIN"/>
    <property type="match status" value="1"/>
</dbReference>
<feature type="compositionally biased region" description="Low complexity" evidence="1">
    <location>
        <begin position="522"/>
        <end position="532"/>
    </location>
</feature>
<dbReference type="InterPro" id="IPR002823">
    <property type="entry name" value="DUF112_TM"/>
</dbReference>
<evidence type="ECO:0000313" key="4">
    <source>
        <dbReference type="EMBL" id="MDT0300676.1"/>
    </source>
</evidence>
<feature type="transmembrane region" description="Helical" evidence="2">
    <location>
        <begin position="110"/>
        <end position="132"/>
    </location>
</feature>
<sequence length="545" mass="55329">METLDQIGYGFAVALAPENLLFVFIGVLAGTIIGMLPGLGPMSAIALMIPIAFGMDPTTAMIMLAGVYYGAVFGGSTSSILLNAPGISGTVATSFDGYPMARRGKAGKALAIAAIASFAGGTVGVVLLMLIAPWLAKFAVSFGPADYFSLMILGLTAVVSLGGRNLTKGLIAAVVGVIISLIGIDSQTATMRFTFGVPELFEGVQFLIVALGVFALAEVFAMLARRGTGGGDGTITSLRLNRQEVGALTPPTARGSLLGFFVGVLPGAGATIASFMAYSTEKRIARDGATFGSGNIKGVAAPESANNAAAVGSFVPLLTLGVPGSGTTAILLGALLVLGIQPGPLMLSDHPDVFWGVVASMYVGNLVLLVLNLPLIPLFAKVLKTPRAVLLPLVVVFCVIGVYGLSFTVFDLWLLLGFGVLGYVMRQNGFPAAPLILGLILGGMMEKSMRQALQISDGAWSTFVTNPFSAGLLALGALALAGPLLARLRRRPSEPSGAAPPEEGSGGDDGGSQDGRGGEAGGAQRSASSAGDGHAGDGHEAAEGR</sequence>
<feature type="transmembrane region" description="Helical" evidence="2">
    <location>
        <begin position="428"/>
        <end position="445"/>
    </location>
</feature>
<keyword evidence="2" id="KW-1133">Transmembrane helix</keyword>
<feature type="transmembrane region" description="Helical" evidence="2">
    <location>
        <begin position="353"/>
        <end position="376"/>
    </location>
</feature>
<accession>A0ABU2KN40</accession>
<feature type="transmembrane region" description="Helical" evidence="2">
    <location>
        <begin position="257"/>
        <end position="278"/>
    </location>
</feature>
<dbReference type="Pfam" id="PF01970">
    <property type="entry name" value="TctA"/>
    <property type="match status" value="1"/>
</dbReference>
<evidence type="ECO:0000313" key="5">
    <source>
        <dbReference type="Proteomes" id="UP001183226"/>
    </source>
</evidence>
<feature type="transmembrane region" description="Helical" evidence="2">
    <location>
        <begin position="204"/>
        <end position="224"/>
    </location>
</feature>
<feature type="compositionally biased region" description="Basic and acidic residues" evidence="1">
    <location>
        <begin position="534"/>
        <end position="545"/>
    </location>
</feature>
<feature type="transmembrane region" description="Helical" evidence="2">
    <location>
        <begin position="465"/>
        <end position="486"/>
    </location>
</feature>
<feature type="compositionally biased region" description="Low complexity" evidence="1">
    <location>
        <begin position="494"/>
        <end position="503"/>
    </location>
</feature>
<keyword evidence="5" id="KW-1185">Reference proteome</keyword>
<feature type="transmembrane region" description="Helical" evidence="2">
    <location>
        <begin position="388"/>
        <end position="416"/>
    </location>
</feature>
<feature type="transmembrane region" description="Helical" evidence="2">
    <location>
        <begin position="138"/>
        <end position="159"/>
    </location>
</feature>
<feature type="transmembrane region" description="Helical" evidence="2">
    <location>
        <begin position="166"/>
        <end position="184"/>
    </location>
</feature>
<feature type="compositionally biased region" description="Gly residues" evidence="1">
    <location>
        <begin position="507"/>
        <end position="521"/>
    </location>
</feature>
<organism evidence="4 5">
    <name type="scientific">Streptomonospora wellingtoniae</name>
    <dbReference type="NCBI Taxonomy" id="3075544"/>
    <lineage>
        <taxon>Bacteria</taxon>
        <taxon>Bacillati</taxon>
        <taxon>Actinomycetota</taxon>
        <taxon>Actinomycetes</taxon>
        <taxon>Streptosporangiales</taxon>
        <taxon>Nocardiopsidaceae</taxon>
        <taxon>Streptomonospora</taxon>
    </lineage>
</organism>
<evidence type="ECO:0000256" key="1">
    <source>
        <dbReference type="SAM" id="MobiDB-lite"/>
    </source>
</evidence>
<keyword evidence="2" id="KW-0472">Membrane</keyword>
<protein>
    <submittedName>
        <fullName evidence="4">Tripartite tricarboxylate transporter permease</fullName>
    </submittedName>
</protein>
<feature type="transmembrane region" description="Helical" evidence="2">
    <location>
        <begin position="320"/>
        <end position="341"/>
    </location>
</feature>
<gene>
    <name evidence="4" type="ORF">RM446_00945</name>
</gene>
<evidence type="ECO:0000256" key="2">
    <source>
        <dbReference type="SAM" id="Phobius"/>
    </source>
</evidence>
<dbReference type="RefSeq" id="WP_311543098.1">
    <property type="nucleotide sequence ID" value="NZ_JAVREK010000001.1"/>
</dbReference>
<proteinExistence type="predicted"/>
<comment type="caution">
    <text evidence="4">The sequence shown here is derived from an EMBL/GenBank/DDBJ whole genome shotgun (WGS) entry which is preliminary data.</text>
</comment>